<evidence type="ECO:0000256" key="1">
    <source>
        <dbReference type="SAM" id="MobiDB-lite"/>
    </source>
</evidence>
<feature type="compositionally biased region" description="Low complexity" evidence="1">
    <location>
        <begin position="77"/>
        <end position="86"/>
    </location>
</feature>
<sequence length="296" mass="30286">MASQDRKTGAKSTPAKTAPFAKGAAAKPAAARPSSTGGTGAAAKAEAKPVAAKVPVKAKAAPAPAKQTPAPAPAPAPAAQTPPKAEIAGVEQRAKVAEPVTKLPEPAPAASRSEPPEPSKPNPANAAETAAATPSQIAAETLAPASEEVETMENTVNETISKSQNMFADMSARAKGAMEKNMKMAEEMNDFAKGNVEAMVESGKITAKGLESIGQDAAEYGRSSFEHMTATMKNIAQIKSPTELFKLQSDFVRGAFDSYVAQASKQTEAMLKLAGDAAQPLSSRFAVAADKAKSVA</sequence>
<comment type="caution">
    <text evidence="3">The sequence shown here is derived from an EMBL/GenBank/DDBJ whole genome shotgun (WGS) entry which is preliminary data.</text>
</comment>
<evidence type="ECO:0000313" key="3">
    <source>
        <dbReference type="EMBL" id="TDN81693.1"/>
    </source>
</evidence>
<feature type="compositionally biased region" description="Low complexity" evidence="1">
    <location>
        <begin position="14"/>
        <end position="31"/>
    </location>
</feature>
<dbReference type="InterPro" id="IPR018968">
    <property type="entry name" value="Phasin"/>
</dbReference>
<dbReference type="RefSeq" id="WP_133495820.1">
    <property type="nucleotide sequence ID" value="NZ_BMLU01000007.1"/>
</dbReference>
<dbReference type="NCBIfam" id="TIGR01841">
    <property type="entry name" value="phasin"/>
    <property type="match status" value="1"/>
</dbReference>
<name>A0A4R6FJV8_9SPHN</name>
<feature type="region of interest" description="Disordered" evidence="1">
    <location>
        <begin position="1"/>
        <end position="164"/>
    </location>
</feature>
<dbReference type="Pfam" id="PF09361">
    <property type="entry name" value="Phasin_2"/>
    <property type="match status" value="1"/>
</dbReference>
<proteinExistence type="predicted"/>
<feature type="compositionally biased region" description="Low complexity" evidence="1">
    <location>
        <begin position="122"/>
        <end position="141"/>
    </location>
</feature>
<evidence type="ECO:0000259" key="2">
    <source>
        <dbReference type="Pfam" id="PF09361"/>
    </source>
</evidence>
<dbReference type="EMBL" id="SNWD01000007">
    <property type="protein sequence ID" value="TDN81693.1"/>
    <property type="molecule type" value="Genomic_DNA"/>
</dbReference>
<dbReference type="InterPro" id="IPR010127">
    <property type="entry name" value="Phasin_subfam-1"/>
</dbReference>
<protein>
    <submittedName>
        <fullName evidence="3">Phasin family protein</fullName>
    </submittedName>
</protein>
<dbReference type="OrthoDB" id="8479795at2"/>
<feature type="compositionally biased region" description="Low complexity" evidence="1">
    <location>
        <begin position="41"/>
        <end position="69"/>
    </location>
</feature>
<gene>
    <name evidence="3" type="ORF">EV664_10792</name>
</gene>
<dbReference type="Proteomes" id="UP000295493">
    <property type="component" value="Unassembled WGS sequence"/>
</dbReference>
<dbReference type="AlphaFoldDB" id="A0A4R6FJV8"/>
<keyword evidence="4" id="KW-1185">Reference proteome</keyword>
<organism evidence="3 4">
    <name type="scientific">Stakelama pacifica</name>
    <dbReference type="NCBI Taxonomy" id="517720"/>
    <lineage>
        <taxon>Bacteria</taxon>
        <taxon>Pseudomonadati</taxon>
        <taxon>Pseudomonadota</taxon>
        <taxon>Alphaproteobacteria</taxon>
        <taxon>Sphingomonadales</taxon>
        <taxon>Sphingomonadaceae</taxon>
        <taxon>Stakelama</taxon>
    </lineage>
</organism>
<evidence type="ECO:0000313" key="4">
    <source>
        <dbReference type="Proteomes" id="UP000295493"/>
    </source>
</evidence>
<reference evidence="3 4" key="1">
    <citation type="submission" date="2019-03" db="EMBL/GenBank/DDBJ databases">
        <title>Genomic Encyclopedia of Type Strains, Phase IV (KMG-IV): sequencing the most valuable type-strain genomes for metagenomic binning, comparative biology and taxonomic classification.</title>
        <authorList>
            <person name="Goeker M."/>
        </authorList>
    </citation>
    <scope>NUCLEOTIDE SEQUENCE [LARGE SCALE GENOMIC DNA]</scope>
    <source>
        <strain evidence="3 4">DSM 25059</strain>
    </source>
</reference>
<accession>A0A4R6FJV8</accession>
<feature type="domain" description="Phasin" evidence="2">
    <location>
        <begin position="186"/>
        <end position="285"/>
    </location>
</feature>